<protein>
    <submittedName>
        <fullName evidence="1">Uncharacterized protein</fullName>
    </submittedName>
</protein>
<proteinExistence type="predicted"/>
<evidence type="ECO:0000313" key="1">
    <source>
        <dbReference type="EMBL" id="KAJ7621264.1"/>
    </source>
</evidence>
<evidence type="ECO:0000313" key="2">
    <source>
        <dbReference type="Proteomes" id="UP001221142"/>
    </source>
</evidence>
<dbReference type="AlphaFoldDB" id="A0AAD7BHY8"/>
<reference evidence="1" key="1">
    <citation type="submission" date="2023-03" db="EMBL/GenBank/DDBJ databases">
        <title>Massive genome expansion in bonnet fungi (Mycena s.s.) driven by repeated elements and novel gene families across ecological guilds.</title>
        <authorList>
            <consortium name="Lawrence Berkeley National Laboratory"/>
            <person name="Harder C.B."/>
            <person name="Miyauchi S."/>
            <person name="Viragh M."/>
            <person name="Kuo A."/>
            <person name="Thoen E."/>
            <person name="Andreopoulos B."/>
            <person name="Lu D."/>
            <person name="Skrede I."/>
            <person name="Drula E."/>
            <person name="Henrissat B."/>
            <person name="Morin E."/>
            <person name="Kohler A."/>
            <person name="Barry K."/>
            <person name="LaButti K."/>
            <person name="Morin E."/>
            <person name="Salamov A."/>
            <person name="Lipzen A."/>
            <person name="Mereny Z."/>
            <person name="Hegedus B."/>
            <person name="Baldrian P."/>
            <person name="Stursova M."/>
            <person name="Weitz H."/>
            <person name="Taylor A."/>
            <person name="Grigoriev I.V."/>
            <person name="Nagy L.G."/>
            <person name="Martin F."/>
            <person name="Kauserud H."/>
        </authorList>
    </citation>
    <scope>NUCLEOTIDE SEQUENCE</scope>
    <source>
        <strain evidence="1">9284</strain>
    </source>
</reference>
<gene>
    <name evidence="1" type="ORF">FB45DRAFT_1092887</name>
</gene>
<dbReference type="EMBL" id="JARKIF010000016">
    <property type="protein sequence ID" value="KAJ7621264.1"/>
    <property type="molecule type" value="Genomic_DNA"/>
</dbReference>
<accession>A0AAD7BHY8</accession>
<keyword evidence="2" id="KW-1185">Reference proteome</keyword>
<dbReference type="Proteomes" id="UP001221142">
    <property type="component" value="Unassembled WGS sequence"/>
</dbReference>
<name>A0AAD7BHY8_9AGAR</name>
<organism evidence="1 2">
    <name type="scientific">Roridomyces roridus</name>
    <dbReference type="NCBI Taxonomy" id="1738132"/>
    <lineage>
        <taxon>Eukaryota</taxon>
        <taxon>Fungi</taxon>
        <taxon>Dikarya</taxon>
        <taxon>Basidiomycota</taxon>
        <taxon>Agaricomycotina</taxon>
        <taxon>Agaricomycetes</taxon>
        <taxon>Agaricomycetidae</taxon>
        <taxon>Agaricales</taxon>
        <taxon>Marasmiineae</taxon>
        <taxon>Mycenaceae</taxon>
        <taxon>Roridomyces</taxon>
    </lineage>
</organism>
<sequence>MSLSGTLICSNILAPVSSTRPQTFPATCAVLRQTLQTLRHPISPAIQYDGILCHIHTLTFNARLQKDPEISLVQGLKDSEGQWTLGCVPKDDSDRARGVCLNADVALALENETDHRLQNILKLLLSVTLINELTHLLKNHFLPHPNGAENYVEAEAGWSLEKALLGGHIRVTWESVTEIGVVEKIARLSLVPDRENEERLIVDSDMEAYLAALDSACILKLFDLELTRVGQGVPSMVTTRGSSPNDWTRWPPRMKLEPGQVWTLVGANRAPFTEGVMG</sequence>
<comment type="caution">
    <text evidence="1">The sequence shown here is derived from an EMBL/GenBank/DDBJ whole genome shotgun (WGS) entry which is preliminary data.</text>
</comment>